<protein>
    <recommendedName>
        <fullName evidence="8">Phosphomevalonate dehydratase large subunit</fullName>
        <ecNumber evidence="7">4.2.1.182</ecNumber>
    </recommendedName>
</protein>
<dbReference type="InterPro" id="IPR007506">
    <property type="entry name" value="PMDh-L-like_dom"/>
</dbReference>
<keyword evidence="11" id="KW-1185">Reference proteome</keyword>
<dbReference type="AlphaFoldDB" id="A0A2S2KTT5"/>
<evidence type="ECO:0000256" key="7">
    <source>
        <dbReference type="ARBA" id="ARBA00047176"/>
    </source>
</evidence>
<evidence type="ECO:0000256" key="4">
    <source>
        <dbReference type="ARBA" id="ARBA00045299"/>
    </source>
</evidence>
<dbReference type="GeneID" id="76210291"/>
<comment type="subunit">
    <text evidence="6">Heterodimer composed of a large subunit (PMDh-L) and a small subunit (PMDh-S).</text>
</comment>
<comment type="function">
    <text evidence="4">Component of a hydro-lyase that catalyzes the dehydration of mevalonate 5-phosphate (MVA5P) to form trans-anhydromevalonate 5-phosphate (tAHMP). Involved in the archaeal mevalonate (MVA) pathway, which provides fundamental precursors for isoprenoid biosynthesis, such as isopentenyl diphosphate (IPP) and dimethylallyl diphosphate (DMAPP).</text>
</comment>
<accession>A0A2S2KTT5</accession>
<gene>
    <name evidence="10" type="ORF">NZNM25_18300</name>
</gene>
<dbReference type="PANTHER" id="PTHR36577">
    <property type="entry name" value="DUF521 DOMAIN PROTEIN (AFU_ORTHOLOGUE AFUA_6G00490)"/>
    <property type="match status" value="1"/>
</dbReference>
<keyword evidence="1" id="KW-0408">Iron</keyword>
<proteinExistence type="inferred from homology"/>
<dbReference type="Pfam" id="PF04412">
    <property type="entry name" value="AcnX"/>
    <property type="match status" value="1"/>
</dbReference>
<evidence type="ECO:0000256" key="2">
    <source>
        <dbReference type="ARBA" id="ARBA00023239"/>
    </source>
</evidence>
<dbReference type="OrthoDB" id="25253at2157"/>
<evidence type="ECO:0000256" key="8">
    <source>
        <dbReference type="ARBA" id="ARBA00047196"/>
    </source>
</evidence>
<dbReference type="EMBL" id="BGKI01000010">
    <property type="protein sequence ID" value="GBH35039.1"/>
    <property type="molecule type" value="Genomic_DNA"/>
</dbReference>
<feature type="domain" description="Phosphomevalonate dehydratase large subunit-like" evidence="9">
    <location>
        <begin position="1"/>
        <end position="380"/>
    </location>
</feature>
<comment type="caution">
    <text evidence="10">The sequence shown here is derived from an EMBL/GenBank/DDBJ whole genome shotgun (WGS) entry which is preliminary data.</text>
</comment>
<evidence type="ECO:0000256" key="1">
    <source>
        <dbReference type="ARBA" id="ARBA00023004"/>
    </source>
</evidence>
<dbReference type="PANTHER" id="PTHR36577:SF3">
    <property type="entry name" value="DUF521 DOMAIN PROTEIN (AFU_ORTHOLOGUE AFUA_6G00490)"/>
    <property type="match status" value="1"/>
</dbReference>
<sequence length="384" mass="42180">MELTREEESALKGEQGEIMQMAYRILIATGEATDAEKLIPIEWAHLSGVNYNTIGDAGEEFLSSISKDARVTVKTTLNPMGFDIDNVINYGLDENFILKQLSIRKSYETMGVIPSFSCIPYEIFEIPKDGTQVAFAESNAAIHANSYDNLKTNKESAFSALASALVGKSPYSSIRKDDTPNVTINMKIKNPNELTYGMLGFFAGKVGDTSVNISGLAEMDNRQCKAMCGGMGTSGTCAKFIFSDGDSDCEKIDFDEKEMQNVHDELNTAEKGDMITLGSPQLGLDEISDLTNMLKGRSFQKRCMVFCPRTVKEQARKIGYTTELERAGCEILSDCCTCLTPLINKDNVDSVTTNSIKGAFYLKNSNGVDVNLKSLSQIIQDETR</sequence>
<evidence type="ECO:0000256" key="3">
    <source>
        <dbReference type="ARBA" id="ARBA00045120"/>
    </source>
</evidence>
<dbReference type="EC" id="4.2.1.182" evidence="7"/>
<keyword evidence="2" id="KW-0456">Lyase</keyword>
<evidence type="ECO:0000313" key="10">
    <source>
        <dbReference type="EMBL" id="GBH35039.1"/>
    </source>
</evidence>
<reference evidence="10 11" key="1">
    <citation type="submission" date="2018-05" db="EMBL/GenBank/DDBJ databases">
        <title>genome sequencing of Nitrosopumilus sp. NM25.</title>
        <authorList>
            <person name="Mori K."/>
            <person name="Nakagawa T."/>
        </authorList>
    </citation>
    <scope>NUCLEOTIDE SEQUENCE [LARGE SCALE GENOMIC DNA]</scope>
    <source>
        <strain evidence="10 11">NM25</strain>
    </source>
</reference>
<evidence type="ECO:0000313" key="11">
    <source>
        <dbReference type="Proteomes" id="UP000245829"/>
    </source>
</evidence>
<organism evidence="10 11">
    <name type="scientific">Nitrosopumilus zosterae</name>
    <dbReference type="NCBI Taxonomy" id="718286"/>
    <lineage>
        <taxon>Archaea</taxon>
        <taxon>Nitrososphaerota</taxon>
        <taxon>Nitrososphaeria</taxon>
        <taxon>Nitrosopumilales</taxon>
        <taxon>Nitrosopumilaceae</taxon>
        <taxon>Nitrosopumilus</taxon>
    </lineage>
</organism>
<evidence type="ECO:0000256" key="5">
    <source>
        <dbReference type="ARBA" id="ARBA00046333"/>
    </source>
</evidence>
<evidence type="ECO:0000256" key="6">
    <source>
        <dbReference type="ARBA" id="ARBA00046520"/>
    </source>
</evidence>
<comment type="similarity">
    <text evidence="5">Belongs to the AcnX type II large subunit family.</text>
</comment>
<dbReference type="Proteomes" id="UP000245829">
    <property type="component" value="Unassembled WGS sequence"/>
</dbReference>
<name>A0A2S2KTT5_9ARCH</name>
<evidence type="ECO:0000259" key="9">
    <source>
        <dbReference type="Pfam" id="PF04412"/>
    </source>
</evidence>
<dbReference type="RefSeq" id="WP_109877629.1">
    <property type="nucleotide sequence ID" value="NZ_AP026695.1"/>
</dbReference>
<comment type="catalytic activity">
    <reaction evidence="3">
        <text>(R)-5-phosphomevalonate = (2E)-3-methyl-5-phosphooxypent-2-enoate + H2O</text>
        <dbReference type="Rhea" id="RHEA:78975"/>
        <dbReference type="ChEBI" id="CHEBI:15377"/>
        <dbReference type="ChEBI" id="CHEBI:58146"/>
        <dbReference type="ChEBI" id="CHEBI:229665"/>
        <dbReference type="EC" id="4.2.1.182"/>
    </reaction>
    <physiologicalReaction direction="left-to-right" evidence="3">
        <dbReference type="Rhea" id="RHEA:78976"/>
    </physiologicalReaction>
</comment>
<dbReference type="GO" id="GO:0016829">
    <property type="term" value="F:lyase activity"/>
    <property type="evidence" value="ECO:0007669"/>
    <property type="project" value="UniProtKB-KW"/>
</dbReference>